<dbReference type="EMBL" id="LFZX01000163">
    <property type="protein sequence ID" value="KNC66320.1"/>
    <property type="molecule type" value="Genomic_DNA"/>
</dbReference>
<name>A0A0L0EPL7_9GAMM</name>
<evidence type="ECO:0000313" key="1">
    <source>
        <dbReference type="EMBL" id="KNC66320.1"/>
    </source>
</evidence>
<evidence type="ECO:0000313" key="2">
    <source>
        <dbReference type="Proteomes" id="UP000036850"/>
    </source>
</evidence>
<comment type="caution">
    <text evidence="1">The sequence shown here is derived from an EMBL/GenBank/DDBJ whole genome shotgun (WGS) entry which is preliminary data.</text>
</comment>
<proteinExistence type="predicted"/>
<dbReference type="AlphaFoldDB" id="A0A0L0EPL7"/>
<dbReference type="PATRIC" id="fig|43658.6.peg.1321"/>
<protein>
    <submittedName>
        <fullName evidence="1">Uncharacterized protein</fullName>
    </submittedName>
</protein>
<organism evidence="1 2">
    <name type="scientific">Pseudoalteromonas rubra</name>
    <dbReference type="NCBI Taxonomy" id="43658"/>
    <lineage>
        <taxon>Bacteria</taxon>
        <taxon>Pseudomonadati</taxon>
        <taxon>Pseudomonadota</taxon>
        <taxon>Gammaproteobacteria</taxon>
        <taxon>Alteromonadales</taxon>
        <taxon>Pseudoalteromonadaceae</taxon>
        <taxon>Pseudoalteromonas</taxon>
    </lineage>
</organism>
<dbReference type="Proteomes" id="UP000036850">
    <property type="component" value="Unassembled WGS sequence"/>
</dbReference>
<dbReference type="OrthoDB" id="8480054at2"/>
<sequence>MNIELDISTLLTSIGISLATAAWLGRVLVNQLFNKELEKTKSEFAQKLVAFKACHEAEIRKEVEVFLKQNEASIHYESEAKARLYSAIGPLKFQLLLAARDFTVRVRGLSRQPHEMNVKGHYGKSTIYRIARLFCLTELIERQVTYADFSVDSSAVRLLQFKKALFLLFSGSKITYHHPKSVWESQEEHLFFDVISSIGNALVVESGMPSARCMSFSEFSDELSNPAFATNIEPLVHILEGFEINKSPILWLRMVCVAVLCSNIIEELGAPIGFDKKPLDFMSLLRKTDDEYINNKIQKYAVHLQETLDEGL</sequence>
<reference evidence="2" key="1">
    <citation type="submission" date="2015-07" db="EMBL/GenBank/DDBJ databases">
        <title>Draft genome sequence of a Pseudoalteromonas rubra strain, OCN096, isolated from Kaneohe Bay, Oahu, Hawaii.</title>
        <authorList>
            <person name="Beurmann S."/>
            <person name="Ushijima B."/>
            <person name="Belcaid M."/>
            <person name="Callahan S.M."/>
            <person name="Aeby G.S."/>
        </authorList>
    </citation>
    <scope>NUCLEOTIDE SEQUENCE [LARGE SCALE GENOMIC DNA]</scope>
    <source>
        <strain evidence="2">OCN096</strain>
    </source>
</reference>
<accession>A0A0L0EPL7</accession>
<gene>
    <name evidence="1" type="ORF">AC626_17675</name>
</gene>